<gene>
    <name evidence="1" type="primary">MTFR2</name>
</gene>
<organism evidence="1">
    <name type="scientific">Nothobranchius korthausae</name>
    <dbReference type="NCBI Taxonomy" id="1143690"/>
    <lineage>
        <taxon>Eukaryota</taxon>
        <taxon>Metazoa</taxon>
        <taxon>Chordata</taxon>
        <taxon>Craniata</taxon>
        <taxon>Vertebrata</taxon>
        <taxon>Euteleostomi</taxon>
        <taxon>Actinopterygii</taxon>
        <taxon>Neopterygii</taxon>
        <taxon>Teleostei</taxon>
        <taxon>Neoteleostei</taxon>
        <taxon>Acanthomorphata</taxon>
        <taxon>Ovalentaria</taxon>
        <taxon>Atherinomorphae</taxon>
        <taxon>Cyprinodontiformes</taxon>
        <taxon>Nothobranchiidae</taxon>
        <taxon>Nothobranchius</taxon>
    </lineage>
</organism>
<feature type="non-terminal residue" evidence="1">
    <location>
        <position position="1"/>
    </location>
</feature>
<name>A0A1A8ESB0_9TELE</name>
<dbReference type="AlphaFoldDB" id="A0A1A8ESB0"/>
<reference evidence="1" key="1">
    <citation type="submission" date="2016-05" db="EMBL/GenBank/DDBJ databases">
        <authorList>
            <person name="Lavstsen T."/>
            <person name="Jespersen J.S."/>
        </authorList>
    </citation>
    <scope>NUCLEOTIDE SEQUENCE</scope>
    <source>
        <tissue evidence="1">Brain</tissue>
    </source>
</reference>
<reference evidence="1" key="2">
    <citation type="submission" date="2016-06" db="EMBL/GenBank/DDBJ databases">
        <title>The genome of a short-lived fish provides insights into sex chromosome evolution and the genetic control of aging.</title>
        <authorList>
            <person name="Reichwald K."/>
            <person name="Felder M."/>
            <person name="Petzold A."/>
            <person name="Koch P."/>
            <person name="Groth M."/>
            <person name="Platzer M."/>
        </authorList>
    </citation>
    <scope>NUCLEOTIDE SEQUENCE</scope>
    <source>
        <tissue evidence="1">Brain</tissue>
    </source>
</reference>
<protein>
    <submittedName>
        <fullName evidence="1">Mitochondrial fission regulator 2</fullName>
    </submittedName>
</protein>
<proteinExistence type="predicted"/>
<dbReference type="EMBL" id="HAEB01002921">
    <property type="protein sequence ID" value="SBQ49448.1"/>
    <property type="molecule type" value="Transcribed_RNA"/>
</dbReference>
<evidence type="ECO:0000313" key="1">
    <source>
        <dbReference type="EMBL" id="SBQ49448.1"/>
    </source>
</evidence>
<accession>A0A1A8ESB0</accession>
<sequence>IDITTPPTKRTRKNSLRLAVQKHLKFRSTADAVWTVAIFDLATQPTSRSS</sequence>